<dbReference type="Proteomes" id="UP001166304">
    <property type="component" value="Unassembled WGS sequence"/>
</dbReference>
<reference evidence="2" key="1">
    <citation type="submission" date="2021-06" db="EMBL/GenBank/DDBJ databases">
        <title>New haloarchaea isolates fom saline soil.</title>
        <authorList>
            <person name="Duran-Viseras A."/>
            <person name="Sanchez-Porro C.S."/>
            <person name="Ventosa A."/>
        </authorList>
    </citation>
    <scope>NUCLEOTIDE SEQUENCE</scope>
    <source>
        <strain evidence="2">JCM 18369</strain>
    </source>
</reference>
<protein>
    <submittedName>
        <fullName evidence="2">Uncharacterized protein</fullName>
    </submittedName>
</protein>
<feature type="region of interest" description="Disordered" evidence="1">
    <location>
        <begin position="41"/>
        <end position="61"/>
    </location>
</feature>
<dbReference type="RefSeq" id="WP_162412518.1">
    <property type="nucleotide sequence ID" value="NZ_JAHQXE010000001.1"/>
</dbReference>
<comment type="caution">
    <text evidence="2">The sequence shown here is derived from an EMBL/GenBank/DDBJ whole genome shotgun (WGS) entry which is preliminary data.</text>
</comment>
<keyword evidence="3" id="KW-1185">Reference proteome</keyword>
<name>A0AA41FX41_9EURY</name>
<evidence type="ECO:0000313" key="2">
    <source>
        <dbReference type="EMBL" id="MBV0900165.1"/>
    </source>
</evidence>
<accession>A0AA41FX41</accession>
<sequence length="61" mass="6775">MTRKSKREIERSIENLIDDPDCGGDVTDVGLGVTADFVTYETNADGTGPQFQTVDPEREER</sequence>
<organism evidence="2 3">
    <name type="scientific">Haloarcula salina</name>
    <dbReference type="NCBI Taxonomy" id="1429914"/>
    <lineage>
        <taxon>Archaea</taxon>
        <taxon>Methanobacteriati</taxon>
        <taxon>Methanobacteriota</taxon>
        <taxon>Stenosarchaea group</taxon>
        <taxon>Halobacteria</taxon>
        <taxon>Halobacteriales</taxon>
        <taxon>Haloarculaceae</taxon>
        <taxon>Haloarcula</taxon>
    </lineage>
</organism>
<dbReference type="EMBL" id="JAHQXE010000001">
    <property type="protein sequence ID" value="MBV0900165.1"/>
    <property type="molecule type" value="Genomic_DNA"/>
</dbReference>
<feature type="compositionally biased region" description="Polar residues" evidence="1">
    <location>
        <begin position="41"/>
        <end position="53"/>
    </location>
</feature>
<evidence type="ECO:0000256" key="1">
    <source>
        <dbReference type="SAM" id="MobiDB-lite"/>
    </source>
</evidence>
<proteinExistence type="predicted"/>
<gene>
    <name evidence="2" type="ORF">KTS37_00045</name>
</gene>
<evidence type="ECO:0000313" key="3">
    <source>
        <dbReference type="Proteomes" id="UP001166304"/>
    </source>
</evidence>
<dbReference type="AlphaFoldDB" id="A0AA41FX41"/>